<gene>
    <name evidence="1" type="ORF">DSCW_12370</name>
</gene>
<evidence type="ECO:0000313" key="1">
    <source>
        <dbReference type="EMBL" id="BBO73820.1"/>
    </source>
</evidence>
<evidence type="ECO:0000313" key="2">
    <source>
        <dbReference type="Proteomes" id="UP000427769"/>
    </source>
</evidence>
<organism evidence="1 2">
    <name type="scientific">Desulfosarcina widdelii</name>
    <dbReference type="NCBI Taxonomy" id="947919"/>
    <lineage>
        <taxon>Bacteria</taxon>
        <taxon>Pseudomonadati</taxon>
        <taxon>Thermodesulfobacteriota</taxon>
        <taxon>Desulfobacteria</taxon>
        <taxon>Desulfobacterales</taxon>
        <taxon>Desulfosarcinaceae</taxon>
        <taxon>Desulfosarcina</taxon>
    </lineage>
</organism>
<dbReference type="KEGG" id="dwd:DSCW_12370"/>
<dbReference type="RefSeq" id="WP_155302894.1">
    <property type="nucleotide sequence ID" value="NZ_AP021875.1"/>
</dbReference>
<sequence>MMPSDDKTIPDFFDERRVDPVSVATGRRIPKPDLPKKKVGFYVSEALLDRFNRKFHQLKLDGVPVENKSMLAEMALAFALDDMDRGKASHLLTKFNLK</sequence>
<proteinExistence type="predicted"/>
<dbReference type="Proteomes" id="UP000427769">
    <property type="component" value="Chromosome"/>
</dbReference>
<name>A0A5K7YZK3_9BACT</name>
<protein>
    <submittedName>
        <fullName evidence="1">Uncharacterized protein</fullName>
    </submittedName>
</protein>
<accession>A0A5K7YZK3</accession>
<dbReference type="EMBL" id="AP021875">
    <property type="protein sequence ID" value="BBO73820.1"/>
    <property type="molecule type" value="Genomic_DNA"/>
</dbReference>
<reference evidence="1 2" key="1">
    <citation type="submission" date="2019-11" db="EMBL/GenBank/DDBJ databases">
        <title>Comparative genomics of hydrocarbon-degrading Desulfosarcina strains.</title>
        <authorList>
            <person name="Watanabe M."/>
            <person name="Kojima H."/>
            <person name="Fukui M."/>
        </authorList>
    </citation>
    <scope>NUCLEOTIDE SEQUENCE [LARGE SCALE GENOMIC DNA]</scope>
    <source>
        <strain evidence="1 2">PP31</strain>
    </source>
</reference>
<dbReference type="AlphaFoldDB" id="A0A5K7YZK3"/>
<keyword evidence="2" id="KW-1185">Reference proteome</keyword>
<dbReference type="OrthoDB" id="5421525at2"/>